<feature type="transmembrane region" description="Helical" evidence="1">
    <location>
        <begin position="545"/>
        <end position="570"/>
    </location>
</feature>
<feature type="signal peptide" evidence="2">
    <location>
        <begin position="1"/>
        <end position="30"/>
    </location>
</feature>
<keyword evidence="1" id="KW-0812">Transmembrane</keyword>
<dbReference type="PANTHER" id="PTHR46825:SF9">
    <property type="entry name" value="BETA-LACTAMASE-RELATED DOMAIN-CONTAINING PROTEIN"/>
    <property type="match status" value="1"/>
</dbReference>
<organism evidence="4 5">
    <name type="scientific">Streptomonospora nanhaiensis</name>
    <dbReference type="NCBI Taxonomy" id="1323731"/>
    <lineage>
        <taxon>Bacteria</taxon>
        <taxon>Bacillati</taxon>
        <taxon>Actinomycetota</taxon>
        <taxon>Actinomycetes</taxon>
        <taxon>Streptosporangiales</taxon>
        <taxon>Nocardiopsidaceae</taxon>
        <taxon>Streptomonospora</taxon>
    </lineage>
</organism>
<proteinExistence type="predicted"/>
<feature type="domain" description="Beta-lactamase-related" evidence="3">
    <location>
        <begin position="55"/>
        <end position="385"/>
    </location>
</feature>
<dbReference type="PANTHER" id="PTHR46825">
    <property type="entry name" value="D-ALANYL-D-ALANINE-CARBOXYPEPTIDASE/ENDOPEPTIDASE AMPH"/>
    <property type="match status" value="1"/>
</dbReference>
<gene>
    <name evidence="4" type="ORF">HNR12_002649</name>
</gene>
<keyword evidence="1" id="KW-1133">Transmembrane helix</keyword>
<comment type="caution">
    <text evidence="4">The sequence shown here is derived from an EMBL/GenBank/DDBJ whole genome shotgun (WGS) entry which is preliminary data.</text>
</comment>
<reference evidence="4 5" key="1">
    <citation type="submission" date="2020-07" db="EMBL/GenBank/DDBJ databases">
        <title>Sequencing the genomes of 1000 actinobacteria strains.</title>
        <authorList>
            <person name="Klenk H.-P."/>
        </authorList>
    </citation>
    <scope>NUCLEOTIDE SEQUENCE [LARGE SCALE GENOMIC DNA]</scope>
    <source>
        <strain evidence="4 5">DSM 45927</strain>
    </source>
</reference>
<feature type="transmembrane region" description="Helical" evidence="1">
    <location>
        <begin position="590"/>
        <end position="612"/>
    </location>
</feature>
<dbReference type="AlphaFoldDB" id="A0A853BPM0"/>
<evidence type="ECO:0000256" key="1">
    <source>
        <dbReference type="SAM" id="Phobius"/>
    </source>
</evidence>
<evidence type="ECO:0000313" key="4">
    <source>
        <dbReference type="EMBL" id="NYI96372.1"/>
    </source>
</evidence>
<protein>
    <submittedName>
        <fullName evidence="4">CubicO group peptidase (Beta-lactamase class C family)</fullName>
    </submittedName>
</protein>
<keyword evidence="1" id="KW-0472">Membrane</keyword>
<dbReference type="Proteomes" id="UP000575985">
    <property type="component" value="Unassembled WGS sequence"/>
</dbReference>
<dbReference type="EMBL" id="JACCFO010000001">
    <property type="protein sequence ID" value="NYI96372.1"/>
    <property type="molecule type" value="Genomic_DNA"/>
</dbReference>
<keyword evidence="5" id="KW-1185">Reference proteome</keyword>
<evidence type="ECO:0000259" key="3">
    <source>
        <dbReference type="Pfam" id="PF00144"/>
    </source>
</evidence>
<dbReference type="InterPro" id="IPR012338">
    <property type="entry name" value="Beta-lactam/transpept-like"/>
</dbReference>
<dbReference type="InterPro" id="IPR050491">
    <property type="entry name" value="AmpC-like"/>
</dbReference>
<evidence type="ECO:0000313" key="5">
    <source>
        <dbReference type="Proteomes" id="UP000575985"/>
    </source>
</evidence>
<dbReference type="InterPro" id="IPR001466">
    <property type="entry name" value="Beta-lactam-related"/>
</dbReference>
<name>A0A853BPM0_9ACTN</name>
<sequence length="649" mass="68296">MSPRIRSAFAFCTAAALAAGLAVLPAGAAAADDSPGAEAHEAAAPTAENVRRFLDERVPELLREHQVPGAAVAVVADGEQVHAGGYGEADVAEGTPVDPEATSFPMASVSKSFTATAVLQLVDEGRLDLDADVNTYLPEDARLPDTYPGKPVTLHHLLTHTAGFEDSVEGMAAPSAEGLLPLAEYAARYQPARVYPPGRFIAYSNYGTTLAGLVVQEVSGTPFNDYLDRHVFGPLGMARSGFADPDEAGRRFTLPTLYADSPETTAAPMYVNQGPAGEGWATAADMSRFMLALLNGGELDGERVLSPESAEAMLAHQADLHPELTGAGYGTWDRFWNGPRVVGHSGDLDGAHSEYALVPELDLGVYVVVNGDGVAENPLKDARARIVDAVLTEFAGTTGAPVVEPAADVDLDRYAGTYTTTRTSRSEPSAAMVVMDQMSVAVTGDGRLRTTNAIFGEQYWTPVGDGVFRSEQGERLAFAEHGGEVAGLGLDSIPSQDYERRAWYEAPTPHFAAAGIALVVMLTALAWPLTALVRRLRGRTRPTPAAARAATLAAGLAVLVVFGFAGYLVYLLSSGYAFTWAMFTGSPMLTVPMAVAAVIAVPVLVGVAAAWIRGWWTLAGRVHFTLVAAALTVVVNVAGAYGLLWTPPV</sequence>
<dbReference type="Gene3D" id="3.40.710.10">
    <property type="entry name" value="DD-peptidase/beta-lactamase superfamily"/>
    <property type="match status" value="1"/>
</dbReference>
<dbReference type="RefSeq" id="WP_179767750.1">
    <property type="nucleotide sequence ID" value="NZ_JACCFO010000001.1"/>
</dbReference>
<feature type="transmembrane region" description="Helical" evidence="1">
    <location>
        <begin position="511"/>
        <end position="533"/>
    </location>
</feature>
<feature type="transmembrane region" description="Helical" evidence="1">
    <location>
        <begin position="624"/>
        <end position="644"/>
    </location>
</feature>
<keyword evidence="2" id="KW-0732">Signal</keyword>
<accession>A0A853BPM0</accession>
<feature type="chain" id="PRO_5038952321" evidence="2">
    <location>
        <begin position="31"/>
        <end position="649"/>
    </location>
</feature>
<dbReference type="Pfam" id="PF00144">
    <property type="entry name" value="Beta-lactamase"/>
    <property type="match status" value="1"/>
</dbReference>
<dbReference type="SUPFAM" id="SSF56601">
    <property type="entry name" value="beta-lactamase/transpeptidase-like"/>
    <property type="match status" value="1"/>
</dbReference>
<evidence type="ECO:0000256" key="2">
    <source>
        <dbReference type="SAM" id="SignalP"/>
    </source>
</evidence>